<accession>A0ABV7EWS8</accession>
<dbReference type="InterPro" id="IPR008927">
    <property type="entry name" value="6-PGluconate_DH-like_C_sf"/>
</dbReference>
<evidence type="ECO:0000259" key="2">
    <source>
        <dbReference type="Pfam" id="PF00725"/>
    </source>
</evidence>
<evidence type="ECO:0000259" key="4">
    <source>
        <dbReference type="Pfam" id="PF18321"/>
    </source>
</evidence>
<proteinExistence type="predicted"/>
<evidence type="ECO:0000313" key="5">
    <source>
        <dbReference type="EMBL" id="MFC3107199.1"/>
    </source>
</evidence>
<feature type="domain" description="3-hydroxybutyryl-CoA dehydrogenase reduced Rossmann-fold" evidence="4">
    <location>
        <begin position="354"/>
        <end position="422"/>
    </location>
</feature>
<dbReference type="RefSeq" id="WP_390326613.1">
    <property type="nucleotide sequence ID" value="NZ_JBHRTP010000008.1"/>
</dbReference>
<feature type="domain" description="3-hydroxyacyl-CoA dehydrogenase NAD binding" evidence="3">
    <location>
        <begin position="11"/>
        <end position="188"/>
    </location>
</feature>
<dbReference type="InterPro" id="IPR006176">
    <property type="entry name" value="3-OHacyl-CoA_DH_NAD-bd"/>
</dbReference>
<protein>
    <submittedName>
        <fullName evidence="5">3-hydroxyacyl-CoA dehydrogenase PaaH</fullName>
    </submittedName>
</protein>
<dbReference type="InterPro" id="IPR006108">
    <property type="entry name" value="3HC_DH_C"/>
</dbReference>
<dbReference type="Pfam" id="PF02737">
    <property type="entry name" value="3HCDH_N"/>
    <property type="match status" value="1"/>
</dbReference>
<dbReference type="InterPro" id="IPR013328">
    <property type="entry name" value="6PGD_dom2"/>
</dbReference>
<reference evidence="6" key="1">
    <citation type="journal article" date="2019" name="Int. J. Syst. Evol. Microbiol.">
        <title>The Global Catalogue of Microorganisms (GCM) 10K type strain sequencing project: providing services to taxonomists for standard genome sequencing and annotation.</title>
        <authorList>
            <consortium name="The Broad Institute Genomics Platform"/>
            <consortium name="The Broad Institute Genome Sequencing Center for Infectious Disease"/>
            <person name="Wu L."/>
            <person name="Ma J."/>
        </authorList>
    </citation>
    <scope>NUCLEOTIDE SEQUENCE [LARGE SCALE GENOMIC DNA]</scope>
    <source>
        <strain evidence="6">KCTC 42986</strain>
    </source>
</reference>
<dbReference type="Pfam" id="PF18321">
    <property type="entry name" value="3HCDH_RFF"/>
    <property type="match status" value="1"/>
</dbReference>
<dbReference type="Gene3D" id="3.40.50.720">
    <property type="entry name" value="NAD(P)-binding Rossmann-like Domain"/>
    <property type="match status" value="1"/>
</dbReference>
<evidence type="ECO:0000259" key="3">
    <source>
        <dbReference type="Pfam" id="PF02737"/>
    </source>
</evidence>
<comment type="caution">
    <text evidence="5">The sequence shown here is derived from an EMBL/GenBank/DDBJ whole genome shotgun (WGS) entry which is preliminary data.</text>
</comment>
<feature type="domain" description="3-hydroxyacyl-CoA dehydrogenase C-terminal" evidence="2">
    <location>
        <begin position="424"/>
        <end position="507"/>
    </location>
</feature>
<dbReference type="Gene3D" id="1.10.1040.10">
    <property type="entry name" value="N-(1-d-carboxylethyl)-l-norvaline Dehydrogenase, domain 2"/>
    <property type="match status" value="1"/>
</dbReference>
<organism evidence="5 6">
    <name type="scientific">Undibacterium arcticum</name>
    <dbReference type="NCBI Taxonomy" id="1762892"/>
    <lineage>
        <taxon>Bacteria</taxon>
        <taxon>Pseudomonadati</taxon>
        <taxon>Pseudomonadota</taxon>
        <taxon>Betaproteobacteria</taxon>
        <taxon>Burkholderiales</taxon>
        <taxon>Oxalobacteraceae</taxon>
        <taxon>Undibacterium</taxon>
    </lineage>
</organism>
<dbReference type="EMBL" id="JBHRTP010000008">
    <property type="protein sequence ID" value="MFC3107199.1"/>
    <property type="molecule type" value="Genomic_DNA"/>
</dbReference>
<dbReference type="Gene3D" id="1.10.1040.50">
    <property type="match status" value="1"/>
</dbReference>
<dbReference type="PANTHER" id="PTHR48075">
    <property type="entry name" value="3-HYDROXYACYL-COA DEHYDROGENASE FAMILY PROTEIN"/>
    <property type="match status" value="1"/>
</dbReference>
<name>A0ABV7EWS8_9BURK</name>
<dbReference type="Pfam" id="PF00725">
    <property type="entry name" value="3HCDH"/>
    <property type="match status" value="2"/>
</dbReference>
<keyword evidence="1" id="KW-0560">Oxidoreductase</keyword>
<feature type="domain" description="3-hydroxyacyl-CoA dehydrogenase C-terminal" evidence="2">
    <location>
        <begin position="191"/>
        <end position="288"/>
    </location>
</feature>
<dbReference type="InterPro" id="IPR036291">
    <property type="entry name" value="NAD(P)-bd_dom_sf"/>
</dbReference>
<dbReference type="SUPFAM" id="SSF48179">
    <property type="entry name" value="6-phosphogluconate dehydrogenase C-terminal domain-like"/>
    <property type="match status" value="2"/>
</dbReference>
<dbReference type="PANTHER" id="PTHR48075:SF5">
    <property type="entry name" value="3-HYDROXYBUTYRYL-COA DEHYDROGENASE"/>
    <property type="match status" value="1"/>
</dbReference>
<gene>
    <name evidence="5" type="primary">paaH</name>
    <name evidence="5" type="ORF">ACFOFO_04335</name>
</gene>
<evidence type="ECO:0000256" key="1">
    <source>
        <dbReference type="ARBA" id="ARBA00023002"/>
    </source>
</evidence>
<dbReference type="NCBIfam" id="TIGR02279">
    <property type="entry name" value="PaaC-3OHAcCoADH"/>
    <property type="match status" value="1"/>
</dbReference>
<sequence length="512" mass="53296">MSAALPSSCIVAVVGSGAMGAGIAQTAAAAGHRVKLYDTRPETVAKALTDIRNMYQKLADKGRTSAADAEAAGNRLQAASNLAELADAGLVVEAIVENLDLKRALFAELEAVVGAGCILATNTSSISVTAIGAKLASPGRLVGMHFFNPVPLMALVEVVEGLATERAIADTVYATAAAWGKSPVHAKSTPGFIVNRVARPYYAEALRLLNEQAAEPATIDAVLRESGGFRMGPFELMDMIGHDVNFSVTQSVFNAYFCDPRFTPSLIQQELVNAGFLGRKSGRGFYRYGDDATAAQPQSEPTQVRPSAVSSHSGAAIVAQLAARFLHAGIAVAEGAVCAESGDAPLFTCGDAGLYLTDGRSATERARVNDYPNTVLLDLALDYGRASRVALTAADQCSPSAYASVVGLFQTAGLAVSRLDDVAGMAVMRTVAMLANEAADAVNQGVCTAAAVDIAMQKGVNYPAGPLAWADAIGLPSVVTVLDHLATTYGEDRYRVSPLLRRKVAAGAKFHE</sequence>
<dbReference type="SUPFAM" id="SSF51735">
    <property type="entry name" value="NAD(P)-binding Rossmann-fold domains"/>
    <property type="match status" value="1"/>
</dbReference>
<keyword evidence="6" id="KW-1185">Reference proteome</keyword>
<dbReference type="InterPro" id="IPR011967">
    <property type="entry name" value="3-OHacyl-CoA_DH_PaaH"/>
</dbReference>
<dbReference type="NCBIfam" id="NF006124">
    <property type="entry name" value="PRK08268.1"/>
    <property type="match status" value="1"/>
</dbReference>
<evidence type="ECO:0000313" key="6">
    <source>
        <dbReference type="Proteomes" id="UP001595530"/>
    </source>
</evidence>
<dbReference type="Proteomes" id="UP001595530">
    <property type="component" value="Unassembled WGS sequence"/>
</dbReference>
<dbReference type="InterPro" id="IPR041040">
    <property type="entry name" value="3HCDH_RFF"/>
</dbReference>